<evidence type="ECO:0000256" key="1">
    <source>
        <dbReference type="ARBA" id="ARBA00004571"/>
    </source>
</evidence>
<keyword evidence="9" id="KW-0406">Ion transport</keyword>
<evidence type="ECO:0000259" key="19">
    <source>
        <dbReference type="SMART" id="SM00965"/>
    </source>
</evidence>
<dbReference type="AlphaFoldDB" id="A0A3R8U1R7"/>
<keyword evidence="13 14" id="KW-0998">Cell outer membrane</keyword>
<evidence type="ECO:0000256" key="6">
    <source>
        <dbReference type="ARBA" id="ARBA00022692"/>
    </source>
</evidence>
<evidence type="ECO:0000256" key="2">
    <source>
        <dbReference type="ARBA" id="ARBA00009810"/>
    </source>
</evidence>
<dbReference type="Pfam" id="PF07715">
    <property type="entry name" value="Plug"/>
    <property type="match status" value="1"/>
</dbReference>
<gene>
    <name evidence="20" type="ORF">EIP75_18835</name>
</gene>
<evidence type="ECO:0000256" key="9">
    <source>
        <dbReference type="ARBA" id="ARBA00023065"/>
    </source>
</evidence>
<evidence type="ECO:0000256" key="3">
    <source>
        <dbReference type="ARBA" id="ARBA00022448"/>
    </source>
</evidence>
<dbReference type="GO" id="GO:0015344">
    <property type="term" value="F:siderophore uptake transmembrane transporter activity"/>
    <property type="evidence" value="ECO:0007669"/>
    <property type="project" value="TreeGrafter"/>
</dbReference>
<evidence type="ECO:0000256" key="12">
    <source>
        <dbReference type="ARBA" id="ARBA00023170"/>
    </source>
</evidence>
<dbReference type="PROSITE" id="PS01156">
    <property type="entry name" value="TONB_DEPENDENT_REC_2"/>
    <property type="match status" value="1"/>
</dbReference>
<evidence type="ECO:0000313" key="20">
    <source>
        <dbReference type="EMBL" id="RRS02824.1"/>
    </source>
</evidence>
<dbReference type="Gene3D" id="3.55.50.30">
    <property type="match status" value="1"/>
</dbReference>
<evidence type="ECO:0000313" key="21">
    <source>
        <dbReference type="Proteomes" id="UP000269265"/>
    </source>
</evidence>
<dbReference type="PANTHER" id="PTHR32552:SF83">
    <property type="entry name" value="BLR3904 PROTEIN"/>
    <property type="match status" value="1"/>
</dbReference>
<dbReference type="Gene3D" id="2.170.130.10">
    <property type="entry name" value="TonB-dependent receptor, plug domain"/>
    <property type="match status" value="1"/>
</dbReference>
<organism evidence="20 21">
    <name type="scientific">Aquabacterium soli</name>
    <dbReference type="NCBI Taxonomy" id="2493092"/>
    <lineage>
        <taxon>Bacteria</taxon>
        <taxon>Pseudomonadati</taxon>
        <taxon>Pseudomonadota</taxon>
        <taxon>Betaproteobacteria</taxon>
        <taxon>Burkholderiales</taxon>
        <taxon>Aquabacterium</taxon>
    </lineage>
</organism>
<dbReference type="RefSeq" id="WP_125244831.1">
    <property type="nucleotide sequence ID" value="NZ_RSED01000018.1"/>
</dbReference>
<protein>
    <submittedName>
        <fullName evidence="20">TonB-dependent siderophore receptor</fullName>
    </submittedName>
</protein>
<comment type="similarity">
    <text evidence="2 14 16">Belongs to the TonB-dependent receptor family.</text>
</comment>
<dbReference type="SMART" id="SM00965">
    <property type="entry name" value="STN"/>
    <property type="match status" value="1"/>
</dbReference>
<dbReference type="InterPro" id="IPR010917">
    <property type="entry name" value="TonB_rcpt_CS"/>
</dbReference>
<feature type="short sequence motif" description="TonB C-terminal box" evidence="15">
    <location>
        <begin position="779"/>
        <end position="796"/>
    </location>
</feature>
<feature type="domain" description="Secretin/TonB short N-terminal" evidence="19">
    <location>
        <begin position="70"/>
        <end position="120"/>
    </location>
</feature>
<evidence type="ECO:0000256" key="17">
    <source>
        <dbReference type="SAM" id="MobiDB-lite"/>
    </source>
</evidence>
<dbReference type="PROSITE" id="PS52016">
    <property type="entry name" value="TONB_DEPENDENT_REC_3"/>
    <property type="match status" value="1"/>
</dbReference>
<dbReference type="EMBL" id="RSED01000018">
    <property type="protein sequence ID" value="RRS02824.1"/>
    <property type="molecule type" value="Genomic_DNA"/>
</dbReference>
<dbReference type="NCBIfam" id="TIGR01783">
    <property type="entry name" value="TonB-siderophor"/>
    <property type="match status" value="1"/>
</dbReference>
<evidence type="ECO:0000256" key="5">
    <source>
        <dbReference type="ARBA" id="ARBA00022496"/>
    </source>
</evidence>
<evidence type="ECO:0000256" key="11">
    <source>
        <dbReference type="ARBA" id="ARBA00023136"/>
    </source>
</evidence>
<dbReference type="Gene3D" id="2.40.170.20">
    <property type="entry name" value="TonB-dependent receptor, beta-barrel domain"/>
    <property type="match status" value="1"/>
</dbReference>
<reference evidence="20 21" key="1">
    <citation type="submission" date="2018-12" db="EMBL/GenBank/DDBJ databases">
        <title>The whole draft genome of Aquabacterium sp. SJQ9.</title>
        <authorList>
            <person name="Sun L."/>
            <person name="Gao X."/>
            <person name="Chen W."/>
            <person name="Huang K."/>
        </authorList>
    </citation>
    <scope>NUCLEOTIDE SEQUENCE [LARGE SCALE GENOMIC DNA]</scope>
    <source>
        <strain evidence="20 21">SJQ9</strain>
    </source>
</reference>
<keyword evidence="6 14" id="KW-0812">Transmembrane</keyword>
<comment type="subcellular location">
    <subcellularLocation>
        <location evidence="1 14">Cell outer membrane</location>
        <topology evidence="1 14">Multi-pass membrane protein</topology>
    </subcellularLocation>
</comment>
<dbReference type="InterPro" id="IPR039426">
    <property type="entry name" value="TonB-dep_rcpt-like"/>
</dbReference>
<name>A0A3R8U1R7_9BURK</name>
<dbReference type="InterPro" id="IPR012910">
    <property type="entry name" value="Plug_dom"/>
</dbReference>
<evidence type="ECO:0000256" key="7">
    <source>
        <dbReference type="ARBA" id="ARBA00022729"/>
    </source>
</evidence>
<keyword evidence="4 14" id="KW-1134">Transmembrane beta strand</keyword>
<evidence type="ECO:0000256" key="8">
    <source>
        <dbReference type="ARBA" id="ARBA00023004"/>
    </source>
</evidence>
<keyword evidence="8" id="KW-0408">Iron</keyword>
<dbReference type="InterPro" id="IPR010105">
    <property type="entry name" value="TonB_sidphr_rcpt"/>
</dbReference>
<accession>A0A3R8U1R7</accession>
<dbReference type="Proteomes" id="UP000269265">
    <property type="component" value="Unassembled WGS sequence"/>
</dbReference>
<dbReference type="GO" id="GO:0038023">
    <property type="term" value="F:signaling receptor activity"/>
    <property type="evidence" value="ECO:0007669"/>
    <property type="project" value="InterPro"/>
</dbReference>
<dbReference type="GO" id="GO:0015891">
    <property type="term" value="P:siderophore transport"/>
    <property type="evidence" value="ECO:0007669"/>
    <property type="project" value="InterPro"/>
</dbReference>
<dbReference type="SUPFAM" id="SSF56935">
    <property type="entry name" value="Porins"/>
    <property type="match status" value="1"/>
</dbReference>
<keyword evidence="7 18" id="KW-0732">Signal</keyword>
<dbReference type="Pfam" id="PF00593">
    <property type="entry name" value="TonB_dep_Rec_b-barrel"/>
    <property type="match status" value="1"/>
</dbReference>
<evidence type="ECO:0000256" key="13">
    <source>
        <dbReference type="ARBA" id="ARBA00023237"/>
    </source>
</evidence>
<proteinExistence type="inferred from homology"/>
<keyword evidence="5" id="KW-0410">Iron transport</keyword>
<feature type="signal peptide" evidence="18">
    <location>
        <begin position="1"/>
        <end position="27"/>
    </location>
</feature>
<dbReference type="CDD" id="cd01347">
    <property type="entry name" value="ligand_gated_channel"/>
    <property type="match status" value="1"/>
</dbReference>
<keyword evidence="10 16" id="KW-0798">TonB box</keyword>
<dbReference type="InterPro" id="IPR011662">
    <property type="entry name" value="Secretin/TonB_short_N"/>
</dbReference>
<dbReference type="InterPro" id="IPR000531">
    <property type="entry name" value="Beta-barrel_TonB"/>
</dbReference>
<sequence length="796" mass="87688">MPSSLTAWARVLWLALSCVLWMQQAQAQMHSPGAGPQVDKATASADERVYQIEPGPLGSVLNRLADAAGVLFVADARLIQGKTSPGVQGTYGLRQAFASALEGSGLALVQEGMRFGLRPVEAPVQLSELPPVTAQARTQGAGYHSQRAEVALRTPTPLIDVPQSVTVLPRALLDDQAPRSMAEALRWVPGVGAAQGEGNRDTPVFRGTSSTADFLFDGLRDDVQYYRDFYNIERVEVLKGPNAMLQGQGSVGGLINRVGKEPQWRTHRELAVQAGSWAQRRATLDWEQRFSDTLAGRLNVMAEGANSWRDGFWLRRSGVNPVLAARLSRDTRVTVGVEHFEDERLDDRGIPSWTGKPVSTGRGTFFGNPDQSISRIGMDAANALIEHDLGEGRSLSNRTRYAYYDKFFRNVFAGAVTQDGANVILTAHDSQTHRRNLFNQTDLTVPVQWGRWRHLLLTGLELGVQDGDNWRQTGYFTRSPYTVPLSDPTSHDPVSFRASTNDPDSHSRSETAAVYLQDQIRWSPQWLAVLGLRHDHLDTRVRDRRQGLDLGSRDRLWSPRAGLIYQPVPTVSAYVNHSIGYMPRAGEQLLSLNSRNQALTPEKYVNLEVGAKWTVREGLDATVAAFQSRRHNVAVAIGDPATTPRFDLVEGQRSRGLELGLSGAISSRWQVSGGYAYQDARLLSTTSPAAREGATLAHLPRHSASLWSRFSLSPQWAAGLGVSYRGRVFTSTDNTVVLPDYARVDGALYYQSGPALKLQLNAENLLDQRYFAFAHSNNNITPGSPRAFRLSLITAF</sequence>
<dbReference type="PANTHER" id="PTHR32552">
    <property type="entry name" value="FERRICHROME IRON RECEPTOR-RELATED"/>
    <property type="match status" value="1"/>
</dbReference>
<evidence type="ECO:0000256" key="15">
    <source>
        <dbReference type="PROSITE-ProRule" id="PRU10144"/>
    </source>
</evidence>
<dbReference type="InterPro" id="IPR037066">
    <property type="entry name" value="Plug_dom_sf"/>
</dbReference>
<dbReference type="OrthoDB" id="9790771at2"/>
<dbReference type="GO" id="GO:0009279">
    <property type="term" value="C:cell outer membrane"/>
    <property type="evidence" value="ECO:0007669"/>
    <property type="project" value="UniProtKB-SubCell"/>
</dbReference>
<evidence type="ECO:0000256" key="18">
    <source>
        <dbReference type="SAM" id="SignalP"/>
    </source>
</evidence>
<keyword evidence="3 14" id="KW-0813">Transport</keyword>
<keyword evidence="21" id="KW-1185">Reference proteome</keyword>
<dbReference type="InterPro" id="IPR036942">
    <property type="entry name" value="Beta-barrel_TonB_sf"/>
</dbReference>
<evidence type="ECO:0000256" key="14">
    <source>
        <dbReference type="PROSITE-ProRule" id="PRU01360"/>
    </source>
</evidence>
<keyword evidence="11 14" id="KW-0472">Membrane</keyword>
<evidence type="ECO:0000256" key="16">
    <source>
        <dbReference type="RuleBase" id="RU003357"/>
    </source>
</evidence>
<feature type="chain" id="PRO_5018703221" evidence="18">
    <location>
        <begin position="28"/>
        <end position="796"/>
    </location>
</feature>
<evidence type="ECO:0000256" key="4">
    <source>
        <dbReference type="ARBA" id="ARBA00022452"/>
    </source>
</evidence>
<evidence type="ECO:0000256" key="10">
    <source>
        <dbReference type="ARBA" id="ARBA00023077"/>
    </source>
</evidence>
<comment type="caution">
    <text evidence="20">The sequence shown here is derived from an EMBL/GenBank/DDBJ whole genome shotgun (WGS) entry which is preliminary data.</text>
</comment>
<keyword evidence="12 20" id="KW-0675">Receptor</keyword>
<feature type="region of interest" description="Disordered" evidence="17">
    <location>
        <begin position="481"/>
        <end position="510"/>
    </location>
</feature>